<feature type="compositionally biased region" description="Low complexity" evidence="8">
    <location>
        <begin position="82"/>
        <end position="121"/>
    </location>
</feature>
<keyword evidence="6 7" id="KW-0012">Acyltransferase</keyword>
<evidence type="ECO:0000313" key="11">
    <source>
        <dbReference type="EMBL" id="SEJ30263.1"/>
    </source>
</evidence>
<keyword evidence="11" id="KW-0670">Pyruvate</keyword>
<dbReference type="Gene3D" id="3.30.559.10">
    <property type="entry name" value="Chloramphenicol acetyltransferase-like domain"/>
    <property type="match status" value="1"/>
</dbReference>
<dbReference type="CDD" id="cd06849">
    <property type="entry name" value="lipoyl_domain"/>
    <property type="match status" value="1"/>
</dbReference>
<evidence type="ECO:0000256" key="8">
    <source>
        <dbReference type="SAM" id="MobiDB-lite"/>
    </source>
</evidence>
<dbReference type="InterPro" id="IPR011053">
    <property type="entry name" value="Single_hybrid_motif"/>
</dbReference>
<proteinExistence type="inferred from homology"/>
<dbReference type="InterPro" id="IPR004167">
    <property type="entry name" value="PSBD"/>
</dbReference>
<evidence type="ECO:0000256" key="4">
    <source>
        <dbReference type="ARBA" id="ARBA00022679"/>
    </source>
</evidence>
<dbReference type="SUPFAM" id="SSF51230">
    <property type="entry name" value="Single hybrid motif"/>
    <property type="match status" value="1"/>
</dbReference>
<organism evidence="11 12">
    <name type="scientific">Azotobacter beijerinckii</name>
    <dbReference type="NCBI Taxonomy" id="170623"/>
    <lineage>
        <taxon>Bacteria</taxon>
        <taxon>Pseudomonadati</taxon>
        <taxon>Pseudomonadota</taxon>
        <taxon>Gammaproteobacteria</taxon>
        <taxon>Pseudomonadales</taxon>
        <taxon>Pseudomonadaceae</taxon>
        <taxon>Azotobacter</taxon>
    </lineage>
</organism>
<dbReference type="PROSITE" id="PS51826">
    <property type="entry name" value="PSBD"/>
    <property type="match status" value="1"/>
</dbReference>
<reference evidence="11 12" key="1">
    <citation type="submission" date="2016-10" db="EMBL/GenBank/DDBJ databases">
        <authorList>
            <person name="de Groot N.N."/>
        </authorList>
    </citation>
    <scope>NUCLEOTIDE SEQUENCE [LARGE SCALE GENOMIC DNA]</scope>
    <source>
        <strain evidence="11 12">DSM 1041</strain>
    </source>
</reference>
<comment type="subunit">
    <text evidence="3">Forms a 24-polypeptide structural core with octahedral symmetry.</text>
</comment>
<evidence type="ECO:0000256" key="5">
    <source>
        <dbReference type="ARBA" id="ARBA00022823"/>
    </source>
</evidence>
<evidence type="ECO:0000256" key="3">
    <source>
        <dbReference type="ARBA" id="ARBA00011484"/>
    </source>
</evidence>
<dbReference type="Pfam" id="PF00198">
    <property type="entry name" value="2-oxoacid_dh"/>
    <property type="match status" value="1"/>
</dbReference>
<name>A0A1H6XMG0_9GAMM</name>
<dbReference type="STRING" id="170623.SAMN04244579_03856"/>
<evidence type="ECO:0000256" key="1">
    <source>
        <dbReference type="ARBA" id="ARBA00001938"/>
    </source>
</evidence>
<feature type="domain" description="Peripheral subunit-binding (PSBD)" evidence="10">
    <location>
        <begin position="115"/>
        <end position="152"/>
    </location>
</feature>
<comment type="cofactor">
    <cofactor evidence="1 7">
        <name>(R)-lipoate</name>
        <dbReference type="ChEBI" id="CHEBI:83088"/>
    </cofactor>
</comment>
<dbReference type="PANTHER" id="PTHR43178">
    <property type="entry name" value="DIHYDROLIPOAMIDE ACETYLTRANSFERASE COMPONENT OF PYRUVATE DEHYDROGENASE COMPLEX"/>
    <property type="match status" value="1"/>
</dbReference>
<dbReference type="InterPro" id="IPR001078">
    <property type="entry name" value="2-oxoacid_DH_actylTfrase"/>
</dbReference>
<evidence type="ECO:0000256" key="6">
    <source>
        <dbReference type="ARBA" id="ARBA00023315"/>
    </source>
</evidence>
<keyword evidence="4 7" id="KW-0808">Transferase</keyword>
<comment type="similarity">
    <text evidence="2 7">Belongs to the 2-oxoacid dehydrogenase family.</text>
</comment>
<keyword evidence="5 7" id="KW-0450">Lipoyl</keyword>
<accession>A0A1H6XMG0</accession>
<dbReference type="Gene3D" id="2.40.50.100">
    <property type="match status" value="1"/>
</dbReference>
<evidence type="ECO:0000313" key="12">
    <source>
        <dbReference type="Proteomes" id="UP000199005"/>
    </source>
</evidence>
<dbReference type="Proteomes" id="UP000199005">
    <property type="component" value="Unassembled WGS sequence"/>
</dbReference>
<sequence>MIEFKLPSLGADMDEGTLLEWRIAPGAAVRRGQVVAVVDTAKAAVDVECWQDGTVLDLLIQPGDKVPVGTPIATLLEEGETAETVQRPAHAAKPARPAAAPRSATSAAPPASRPRISPAARTRAAELGVDANRLSGTGPQGAVTLADVEAAARQAKPLDRHAAMRQAIAAAMSRSKREIPHYYLAETVPLGAALAWLAAHNAGLAPERRLLPGVLLLKAVALALRDYPQLNGFWQDGAFRPAAGIHLGVAVALRQGGLIAPALHDVADQPLTPLMEALGDLVQRARSGSLRSSELSDATLTVTQLGDQGVDGVFGVIYPPQVALVGVGRLAERPWVEGGKLCVMPTAQFSLAADHRASDGHYGARFLAEVRRLLQTPDSL</sequence>
<dbReference type="RefSeq" id="WP_090902122.1">
    <property type="nucleotide sequence ID" value="NZ_FNYO01000067.1"/>
</dbReference>
<dbReference type="EC" id="2.3.1.-" evidence="7"/>
<dbReference type="InterPro" id="IPR023213">
    <property type="entry name" value="CAT-like_dom_sf"/>
</dbReference>
<feature type="region of interest" description="Disordered" evidence="8">
    <location>
        <begin position="80"/>
        <end position="121"/>
    </location>
</feature>
<dbReference type="InterPro" id="IPR036625">
    <property type="entry name" value="E3-bd_dom_sf"/>
</dbReference>
<dbReference type="InterPro" id="IPR000089">
    <property type="entry name" value="Biotin_lipoyl"/>
</dbReference>
<dbReference type="GO" id="GO:0031405">
    <property type="term" value="F:lipoic acid binding"/>
    <property type="evidence" value="ECO:0007669"/>
    <property type="project" value="TreeGrafter"/>
</dbReference>
<evidence type="ECO:0000256" key="7">
    <source>
        <dbReference type="RuleBase" id="RU003423"/>
    </source>
</evidence>
<dbReference type="Pfam" id="PF00364">
    <property type="entry name" value="Biotin_lipoyl"/>
    <property type="match status" value="1"/>
</dbReference>
<dbReference type="InterPro" id="IPR050743">
    <property type="entry name" value="2-oxoacid_DH_E2_comp"/>
</dbReference>
<dbReference type="EMBL" id="FNYO01000067">
    <property type="protein sequence ID" value="SEJ30263.1"/>
    <property type="molecule type" value="Genomic_DNA"/>
</dbReference>
<dbReference type="PANTHER" id="PTHR43178:SF5">
    <property type="entry name" value="LIPOAMIDE ACYLTRANSFERASE COMPONENT OF BRANCHED-CHAIN ALPHA-KETO ACID DEHYDROGENASE COMPLEX, MITOCHONDRIAL"/>
    <property type="match status" value="1"/>
</dbReference>
<evidence type="ECO:0000256" key="2">
    <source>
        <dbReference type="ARBA" id="ARBA00007317"/>
    </source>
</evidence>
<evidence type="ECO:0000259" key="10">
    <source>
        <dbReference type="PROSITE" id="PS51826"/>
    </source>
</evidence>
<dbReference type="SUPFAM" id="SSF52777">
    <property type="entry name" value="CoA-dependent acyltransferases"/>
    <property type="match status" value="1"/>
</dbReference>
<dbReference type="PROSITE" id="PS50968">
    <property type="entry name" value="BIOTINYL_LIPOYL"/>
    <property type="match status" value="1"/>
</dbReference>
<dbReference type="Pfam" id="PF02817">
    <property type="entry name" value="E3_binding"/>
    <property type="match status" value="1"/>
</dbReference>
<protein>
    <recommendedName>
        <fullName evidence="7">Dihydrolipoamide acetyltransferase component of pyruvate dehydrogenase complex</fullName>
        <ecNumber evidence="7">2.3.1.-</ecNumber>
    </recommendedName>
</protein>
<gene>
    <name evidence="11" type="ORF">SAMN04244579_03856</name>
</gene>
<dbReference type="SUPFAM" id="SSF47005">
    <property type="entry name" value="Peripheral subunit-binding domain of 2-oxo acid dehydrogenase complex"/>
    <property type="match status" value="1"/>
</dbReference>
<evidence type="ECO:0000259" key="9">
    <source>
        <dbReference type="PROSITE" id="PS50968"/>
    </source>
</evidence>
<feature type="domain" description="Lipoyl-binding" evidence="9">
    <location>
        <begin position="1"/>
        <end position="76"/>
    </location>
</feature>
<dbReference type="Gene3D" id="4.10.320.10">
    <property type="entry name" value="E3-binding domain"/>
    <property type="match status" value="1"/>
</dbReference>
<dbReference type="GO" id="GO:0005737">
    <property type="term" value="C:cytoplasm"/>
    <property type="evidence" value="ECO:0007669"/>
    <property type="project" value="TreeGrafter"/>
</dbReference>
<dbReference type="AlphaFoldDB" id="A0A1H6XMG0"/>
<dbReference type="GO" id="GO:0016407">
    <property type="term" value="F:acetyltransferase activity"/>
    <property type="evidence" value="ECO:0007669"/>
    <property type="project" value="TreeGrafter"/>
</dbReference>